<gene>
    <name evidence="3" type="ORF">SEMRO_1010_G230880.1</name>
</gene>
<name>A0A9N8EDB6_9STRA</name>
<feature type="transmembrane region" description="Helical" evidence="2">
    <location>
        <begin position="466"/>
        <end position="485"/>
    </location>
</feature>
<protein>
    <submittedName>
        <fullName evidence="3">Guanylate cyclase</fullName>
    </submittedName>
</protein>
<keyword evidence="2" id="KW-0812">Transmembrane</keyword>
<evidence type="ECO:0000313" key="4">
    <source>
        <dbReference type="Proteomes" id="UP001153069"/>
    </source>
</evidence>
<evidence type="ECO:0000256" key="1">
    <source>
        <dbReference type="SAM" id="MobiDB-lite"/>
    </source>
</evidence>
<comment type="caution">
    <text evidence="3">The sequence shown here is derived from an EMBL/GenBank/DDBJ whole genome shotgun (WGS) entry which is preliminary data.</text>
</comment>
<dbReference type="AlphaFoldDB" id="A0A9N8EDB6"/>
<reference evidence="3" key="1">
    <citation type="submission" date="2020-06" db="EMBL/GenBank/DDBJ databases">
        <authorList>
            <consortium name="Plant Systems Biology data submission"/>
        </authorList>
    </citation>
    <scope>NUCLEOTIDE SEQUENCE</scope>
    <source>
        <strain evidence="3">D6</strain>
    </source>
</reference>
<proteinExistence type="predicted"/>
<keyword evidence="4" id="KW-1185">Reference proteome</keyword>
<sequence>MDGKERMNNATGNGRVNHSSRMNGSSRKAPSFRTSHLAINGGGAFPEENEMETNTTSQDDAAEIVLTQEEKDEVKEVIKMSQTDTNRVKIWRMMAVGVLLITAFCVTFTTWRLLKNEETNNFEIAFDQFSRTVGDAAIHQQRDLRDGLDSFAASLAVYAETNEIGERWPFVTLPMFEHYAQHSLKQAHIETLNVLPLVTNSQRQDWVEYANSKYDGWVQEGHYLQKGNLDRLVGGDETYHAYISDRQPDGSFVNATERDYYFISWLYSPPPATYDLLNGNLFSVPPFAKAAEAIMALGNETVMTPVMPHVGIPTAMTREEHNLLHTELLDTRSENPHSFFTHAVHRARRPGDPLDEETEIVAVLAGATAWDVALLQLLPEGVVGIYAVIKNNCGQEHTYEIRGPDAFYLGDKDLHESKYSSMERVVNLALHSHKNFATTPGHCQYTMHIFPSSEFRDSYDSNTPELFAMVVAITFGLVAIVFWVYDLFVQRRNHNLVVRAGQTNAIVYSFFPRQEQEQYDGDAIKQTERFPELTGNTRPEETETASLALNGQTRTPGELDV</sequence>
<feature type="transmembrane region" description="Helical" evidence="2">
    <location>
        <begin position="90"/>
        <end position="114"/>
    </location>
</feature>
<dbReference type="Proteomes" id="UP001153069">
    <property type="component" value="Unassembled WGS sequence"/>
</dbReference>
<dbReference type="EMBL" id="CAICTM010001008">
    <property type="protein sequence ID" value="CAB9519351.1"/>
    <property type="molecule type" value="Genomic_DNA"/>
</dbReference>
<keyword evidence="2" id="KW-1133">Transmembrane helix</keyword>
<feature type="region of interest" description="Disordered" evidence="1">
    <location>
        <begin position="526"/>
        <end position="561"/>
    </location>
</feature>
<keyword evidence="2" id="KW-0472">Membrane</keyword>
<feature type="compositionally biased region" description="Polar residues" evidence="1">
    <location>
        <begin position="544"/>
        <end position="555"/>
    </location>
</feature>
<accession>A0A9N8EDB6</accession>
<organism evidence="3 4">
    <name type="scientific">Seminavis robusta</name>
    <dbReference type="NCBI Taxonomy" id="568900"/>
    <lineage>
        <taxon>Eukaryota</taxon>
        <taxon>Sar</taxon>
        <taxon>Stramenopiles</taxon>
        <taxon>Ochrophyta</taxon>
        <taxon>Bacillariophyta</taxon>
        <taxon>Bacillariophyceae</taxon>
        <taxon>Bacillariophycidae</taxon>
        <taxon>Naviculales</taxon>
        <taxon>Naviculaceae</taxon>
        <taxon>Seminavis</taxon>
    </lineage>
</organism>
<feature type="region of interest" description="Disordered" evidence="1">
    <location>
        <begin position="1"/>
        <end position="56"/>
    </location>
</feature>
<evidence type="ECO:0000313" key="3">
    <source>
        <dbReference type="EMBL" id="CAB9519351.1"/>
    </source>
</evidence>
<evidence type="ECO:0000256" key="2">
    <source>
        <dbReference type="SAM" id="Phobius"/>
    </source>
</evidence>
<feature type="compositionally biased region" description="Polar residues" evidence="1">
    <location>
        <begin position="8"/>
        <end position="34"/>
    </location>
</feature>